<protein>
    <submittedName>
        <fullName evidence="1">Phage terminase small subunit</fullName>
    </submittedName>
</protein>
<dbReference type="RefSeq" id="WP_063075546.1">
    <property type="nucleotide sequence ID" value="NZ_JAIMJJ010000041.1"/>
</dbReference>
<dbReference type="AlphaFoldDB" id="A0AAW6Y6E7"/>
<sequence length="219" mass="24569">MTPAQAHKQQVLAEKAAKNGENIHVAEPYRRLLASLNTDRAFLHQIKSVSDKIQAKKGMVEKYLPWLEDVYLSGSAAETDPVFTTALLWLIDIGELDQAVPYILFAIEHDMKVKDDYRRDLPDLLIEELAEQYGYGADLSKANHTDLLTLISTVNPDTGMHTLNLTDIIRAKFYKASGERAEEAEDLESAASYYENALKYSEKIGVKSRLAAIKKQLKG</sequence>
<reference evidence="1" key="1">
    <citation type="submission" date="2023-05" db="EMBL/GenBank/DDBJ databases">
        <title>Cataloging the Phylogenetic Diversity of Human Bladder Bacteria.</title>
        <authorList>
            <person name="Du J."/>
        </authorList>
    </citation>
    <scope>NUCLEOTIDE SEQUENCE</scope>
    <source>
        <strain evidence="1">UMB1050</strain>
    </source>
</reference>
<name>A0AAW6Y6E7_NEISU</name>
<evidence type="ECO:0000313" key="2">
    <source>
        <dbReference type="Proteomes" id="UP001236303"/>
    </source>
</evidence>
<proteinExistence type="predicted"/>
<accession>A0AAW6Y6E7</accession>
<organism evidence="1 2">
    <name type="scientific">Neisseria subflava</name>
    <dbReference type="NCBI Taxonomy" id="28449"/>
    <lineage>
        <taxon>Bacteria</taxon>
        <taxon>Pseudomonadati</taxon>
        <taxon>Pseudomonadota</taxon>
        <taxon>Betaproteobacteria</taxon>
        <taxon>Neisseriales</taxon>
        <taxon>Neisseriaceae</taxon>
        <taxon>Neisseria</taxon>
    </lineage>
</organism>
<dbReference type="InterPro" id="IPR010270">
    <property type="entry name" value="Phage_P2_GpM"/>
</dbReference>
<dbReference type="Pfam" id="PF05944">
    <property type="entry name" value="Phage_term_smal"/>
    <property type="match status" value="1"/>
</dbReference>
<dbReference type="GO" id="GO:0004519">
    <property type="term" value="F:endonuclease activity"/>
    <property type="evidence" value="ECO:0007669"/>
    <property type="project" value="InterPro"/>
</dbReference>
<dbReference type="EMBL" id="JASOPA010000001">
    <property type="protein sequence ID" value="MDK7241658.1"/>
    <property type="molecule type" value="Genomic_DNA"/>
</dbReference>
<gene>
    <name evidence="1" type="primary">gpM</name>
    <name evidence="1" type="ORF">QP451_01185</name>
</gene>
<evidence type="ECO:0000313" key="1">
    <source>
        <dbReference type="EMBL" id="MDK7241658.1"/>
    </source>
</evidence>
<comment type="caution">
    <text evidence="1">The sequence shown here is derived from an EMBL/GenBank/DDBJ whole genome shotgun (WGS) entry which is preliminary data.</text>
</comment>
<dbReference type="GO" id="GO:0003677">
    <property type="term" value="F:DNA binding"/>
    <property type="evidence" value="ECO:0007669"/>
    <property type="project" value="InterPro"/>
</dbReference>
<dbReference type="Proteomes" id="UP001236303">
    <property type="component" value="Unassembled WGS sequence"/>
</dbReference>